<dbReference type="PANTHER" id="PTHR42865:SF7">
    <property type="entry name" value="PROTON_GLUTAMATE-ASPARTATE SYMPORTER"/>
    <property type="match status" value="1"/>
</dbReference>
<dbReference type="PANTHER" id="PTHR42865">
    <property type="entry name" value="PROTON/GLUTAMATE-ASPARTATE SYMPORTER"/>
    <property type="match status" value="1"/>
</dbReference>
<proteinExistence type="predicted"/>
<dbReference type="InterPro" id="IPR036458">
    <property type="entry name" value="Na:dicarbo_symporter_sf"/>
</dbReference>
<evidence type="ECO:0000256" key="6">
    <source>
        <dbReference type="ARBA" id="ARBA00023136"/>
    </source>
</evidence>
<feature type="transmembrane region" description="Helical" evidence="7">
    <location>
        <begin position="328"/>
        <end position="360"/>
    </location>
</feature>
<dbReference type="EMBL" id="BAABCK010000017">
    <property type="protein sequence ID" value="GAA3720977.1"/>
    <property type="molecule type" value="Genomic_DNA"/>
</dbReference>
<keyword evidence="9" id="KW-1185">Reference proteome</keyword>
<evidence type="ECO:0000313" key="9">
    <source>
        <dbReference type="Proteomes" id="UP001500920"/>
    </source>
</evidence>
<evidence type="ECO:0000256" key="2">
    <source>
        <dbReference type="ARBA" id="ARBA00022448"/>
    </source>
</evidence>
<protein>
    <submittedName>
        <fullName evidence="8">Dicarboxylate/amino acid:cation symporter</fullName>
    </submittedName>
</protein>
<organism evidence="8 9">
    <name type="scientific">Salinicoccus jeotgali</name>
    <dbReference type="NCBI Taxonomy" id="381634"/>
    <lineage>
        <taxon>Bacteria</taxon>
        <taxon>Bacillati</taxon>
        <taxon>Bacillota</taxon>
        <taxon>Bacilli</taxon>
        <taxon>Bacillales</taxon>
        <taxon>Staphylococcaceae</taxon>
        <taxon>Salinicoccus</taxon>
    </lineage>
</organism>
<dbReference type="Gene3D" id="1.10.3860.10">
    <property type="entry name" value="Sodium:dicarboxylate symporter"/>
    <property type="match status" value="1"/>
</dbReference>
<evidence type="ECO:0000313" key="8">
    <source>
        <dbReference type="EMBL" id="GAA3720977.1"/>
    </source>
</evidence>
<dbReference type="RefSeq" id="WP_344701807.1">
    <property type="nucleotide sequence ID" value="NZ_BAABCK010000017.1"/>
</dbReference>
<feature type="transmembrane region" description="Helical" evidence="7">
    <location>
        <begin position="218"/>
        <end position="238"/>
    </location>
</feature>
<evidence type="ECO:0000256" key="1">
    <source>
        <dbReference type="ARBA" id="ARBA00004651"/>
    </source>
</evidence>
<evidence type="ECO:0000256" key="4">
    <source>
        <dbReference type="ARBA" id="ARBA00022692"/>
    </source>
</evidence>
<accession>A0ABP7EPL5</accession>
<dbReference type="SUPFAM" id="SSF118215">
    <property type="entry name" value="Proton glutamate symport protein"/>
    <property type="match status" value="1"/>
</dbReference>
<feature type="transmembrane region" description="Helical" evidence="7">
    <location>
        <begin position="41"/>
        <end position="65"/>
    </location>
</feature>
<feature type="transmembrane region" description="Helical" evidence="7">
    <location>
        <begin position="141"/>
        <end position="162"/>
    </location>
</feature>
<comment type="caution">
    <text evidence="8">The sequence shown here is derived from an EMBL/GenBank/DDBJ whole genome shotgun (WGS) entry which is preliminary data.</text>
</comment>
<evidence type="ECO:0000256" key="7">
    <source>
        <dbReference type="SAM" id="Phobius"/>
    </source>
</evidence>
<evidence type="ECO:0000256" key="3">
    <source>
        <dbReference type="ARBA" id="ARBA00022475"/>
    </source>
</evidence>
<dbReference type="Proteomes" id="UP001500920">
    <property type="component" value="Unassembled WGS sequence"/>
</dbReference>
<feature type="transmembrane region" description="Helical" evidence="7">
    <location>
        <begin position="12"/>
        <end position="29"/>
    </location>
</feature>
<feature type="transmembrane region" description="Helical" evidence="7">
    <location>
        <begin position="77"/>
        <end position="99"/>
    </location>
</feature>
<name>A0ABP7EPL5_9STAP</name>
<dbReference type="Pfam" id="PF00375">
    <property type="entry name" value="SDF"/>
    <property type="match status" value="1"/>
</dbReference>
<dbReference type="InterPro" id="IPR001991">
    <property type="entry name" value="Na-dicarboxylate_symporter"/>
</dbReference>
<feature type="transmembrane region" description="Helical" evidence="7">
    <location>
        <begin position="366"/>
        <end position="396"/>
    </location>
</feature>
<keyword evidence="2" id="KW-0813">Transport</keyword>
<reference evidence="9" key="1">
    <citation type="journal article" date="2019" name="Int. J. Syst. Evol. Microbiol.">
        <title>The Global Catalogue of Microorganisms (GCM) 10K type strain sequencing project: providing services to taxonomists for standard genome sequencing and annotation.</title>
        <authorList>
            <consortium name="The Broad Institute Genomics Platform"/>
            <consortium name="The Broad Institute Genome Sequencing Center for Infectious Disease"/>
            <person name="Wu L."/>
            <person name="Ma J."/>
        </authorList>
    </citation>
    <scope>NUCLEOTIDE SEQUENCE [LARGE SCALE GENOMIC DNA]</scope>
    <source>
        <strain evidence="9">JCM 16981</strain>
    </source>
</reference>
<comment type="subcellular location">
    <subcellularLocation>
        <location evidence="1">Cell membrane</location>
        <topology evidence="1">Multi-pass membrane protein</topology>
    </subcellularLocation>
</comment>
<keyword evidence="4 7" id="KW-0812">Transmembrane</keyword>
<keyword evidence="6 7" id="KW-0472">Membrane</keyword>
<sequence>MWRKYKDSSIVLKMTIAFIAGIIVALILGENAKFLEPLGQILIRLLKLIAIPIIFLTIVLSLSRINLASLGRMGGKLFLYYSVTTGLSVLIGVIVALIINPGENLTLPKTSIDQPDIPDFSDILYKIIPDNLIGTFSSGELLSILFIAIILGISMSILLSSSDDDTQQKTQSLYSLFETLNKVFNVILNGILLYAPIGVFGISASTFGSQGLNSFKSLLLFTLTFYIGIFILWFLVYFSFLKLADKSVLRFLKDTKEAYLTAFFTSSSIASLPIAIKSAKRADISHEVVNFSIPLGTIFNSDGGALRMGVSIVFATNVIGMDLSLENLFIIVAIGTILSIGTAGIPAGGLITLSAVLSLFGLPLEIVALIAGVDAIIGMGGTASNVLGDIIGAAVVDKRKVRPNE</sequence>
<gene>
    <name evidence="8" type="ORF">GCM10022378_08850</name>
</gene>
<evidence type="ECO:0000256" key="5">
    <source>
        <dbReference type="ARBA" id="ARBA00022989"/>
    </source>
</evidence>
<keyword evidence="3" id="KW-1003">Cell membrane</keyword>
<feature type="transmembrane region" description="Helical" evidence="7">
    <location>
        <begin position="183"/>
        <end position="206"/>
    </location>
</feature>
<keyword evidence="5 7" id="KW-1133">Transmembrane helix</keyword>
<dbReference type="PRINTS" id="PR00173">
    <property type="entry name" value="EDTRNSPORT"/>
</dbReference>